<reference evidence="2" key="1">
    <citation type="submission" date="2019-02" db="EMBL/GenBank/DDBJ databases">
        <title>Isolation and identification of novel species under the genus Muribaculum.</title>
        <authorList>
            <person name="Miyake S."/>
            <person name="Ding Y."/>
            <person name="Low A."/>
            <person name="Soh M."/>
            <person name="Seedorf H."/>
        </authorList>
    </citation>
    <scope>NUCLEOTIDE SEQUENCE [LARGE SCALE GENOMIC DNA]</scope>
    <source>
        <strain evidence="2">H5</strain>
    </source>
</reference>
<sequence>MITPAEFYKSLPGDIPRLFSEWGQFLYNNVEFNMPDSPLHAKGHCERVLFHALYMGNREMGGQDSEALEILAHAAVFHDTRRLDEYLDTGHGARASVYYKDFCRKPDCDITFHPEAAYLMRYHDLDDKVGIEAIRKAFPENHERVEKLYAIFKDADALDRWRLGRWGLDEKYLRTPSSHLLVETARRLVNETMSPEVLDHYDRLVDSIMRNKNKDNA</sequence>
<dbReference type="RefSeq" id="WP_136414153.1">
    <property type="nucleotide sequence ID" value="NZ_CAXHQF010000009.1"/>
</dbReference>
<dbReference type="KEGG" id="ddb:E7747_03565"/>
<dbReference type="Gene3D" id="1.10.3210.10">
    <property type="entry name" value="Hypothetical protein af1432"/>
    <property type="match status" value="1"/>
</dbReference>
<evidence type="ECO:0008006" key="3">
    <source>
        <dbReference type="Google" id="ProtNLM"/>
    </source>
</evidence>
<dbReference type="Proteomes" id="UP000297149">
    <property type="component" value="Chromosome"/>
</dbReference>
<protein>
    <recommendedName>
        <fullName evidence="3">HD domain-containing protein</fullName>
    </recommendedName>
</protein>
<keyword evidence="2" id="KW-1185">Reference proteome</keyword>
<dbReference type="EMBL" id="CP039396">
    <property type="protein sequence ID" value="QCD41466.1"/>
    <property type="molecule type" value="Genomic_DNA"/>
</dbReference>
<organism evidence="1 2">
    <name type="scientific">Duncaniella dubosii</name>
    <dbReference type="NCBI Taxonomy" id="2518971"/>
    <lineage>
        <taxon>Bacteria</taxon>
        <taxon>Pseudomonadati</taxon>
        <taxon>Bacteroidota</taxon>
        <taxon>Bacteroidia</taxon>
        <taxon>Bacteroidales</taxon>
        <taxon>Muribaculaceae</taxon>
        <taxon>Duncaniella</taxon>
    </lineage>
</organism>
<proteinExistence type="predicted"/>
<dbReference type="AlphaFoldDB" id="A0A4P7W0R1"/>
<evidence type="ECO:0000313" key="1">
    <source>
        <dbReference type="EMBL" id="QCD41466.1"/>
    </source>
</evidence>
<evidence type="ECO:0000313" key="2">
    <source>
        <dbReference type="Proteomes" id="UP000297149"/>
    </source>
</evidence>
<dbReference type="SUPFAM" id="SSF109604">
    <property type="entry name" value="HD-domain/PDEase-like"/>
    <property type="match status" value="1"/>
</dbReference>
<gene>
    <name evidence="1" type="ORF">E7747_03565</name>
</gene>
<accession>A0A4P7W0R1</accession>
<name>A0A4P7W0R1_9BACT</name>